<dbReference type="Pfam" id="PF09894">
    <property type="entry name" value="MJ0548_N"/>
    <property type="match status" value="1"/>
</dbReference>
<dbReference type="AlphaFoldDB" id="A0A162FIP2"/>
<accession>A0A162FIP2</accession>
<evidence type="ECO:0000259" key="1">
    <source>
        <dbReference type="Pfam" id="PF09894"/>
    </source>
</evidence>
<proteinExistence type="predicted"/>
<name>A0A162FIP2_9EURY</name>
<dbReference type="EMBL" id="LWMV01000211">
    <property type="protein sequence ID" value="KZX10570.1"/>
    <property type="molecule type" value="Genomic_DNA"/>
</dbReference>
<dbReference type="RefSeq" id="WP_067092528.1">
    <property type="nucleotide sequence ID" value="NZ_LWMV01000211.1"/>
</dbReference>
<dbReference type="STRING" id="49547.MBCUR_17540"/>
<dbReference type="Pfam" id="PF25274">
    <property type="entry name" value="MJ0548_C"/>
    <property type="match status" value="1"/>
</dbReference>
<reference evidence="3 4" key="1">
    <citation type="submission" date="2016-04" db="EMBL/GenBank/DDBJ databases">
        <title>Genome sequence of Methanobrevibacter curvatus DSM 11111.</title>
        <authorList>
            <person name="Poehlein A."/>
            <person name="Seedorf H."/>
            <person name="Daniel R."/>
        </authorList>
    </citation>
    <scope>NUCLEOTIDE SEQUENCE [LARGE SCALE GENOMIC DNA]</scope>
    <source>
        <strain evidence="3 4">DSM 11111</strain>
    </source>
</reference>
<evidence type="ECO:0000313" key="4">
    <source>
        <dbReference type="Proteomes" id="UP000077245"/>
    </source>
</evidence>
<sequence>MSLIIAYVGKKGCVMVADKRRISYFGDKEDIESLEDKLYSGDLENDEELKKTANLLNVSLKISDKESKIRSLESSLVAEVSTKSTHKAMRKRIYATTNAYQIIELEGSNISNLDKGDSSIIIFGNKITKSLANDFLSKEFKADVSLKYMGDIFTRILSKIHLKTPSIGNEFDVLVKTPKFSKEEAQKYLDDLVKVDIKLLVKFRDKLTQDLFDKSEEIKIASKIINEGYIGVVSKIKNNFIYVKLNYNVQAYNTRWKLLVKPNEEALMFLGEDSIKTHNSNNTQENIVKLGDKILIENEIIVIERNKTPLNCDIILTSV</sequence>
<dbReference type="InterPro" id="IPR057377">
    <property type="entry name" value="MJ0548_C"/>
</dbReference>
<comment type="caution">
    <text evidence="3">The sequence shown here is derived from an EMBL/GenBank/DDBJ whole genome shotgun (WGS) entry which is preliminary data.</text>
</comment>
<dbReference type="PIRSF" id="PIRSF019262">
    <property type="entry name" value="UCP019262"/>
    <property type="match status" value="1"/>
</dbReference>
<evidence type="ECO:0000313" key="3">
    <source>
        <dbReference type="EMBL" id="KZX10570.1"/>
    </source>
</evidence>
<feature type="domain" description="Connectase MJ0548-like C-terminal" evidence="2">
    <location>
        <begin position="202"/>
        <end position="316"/>
    </location>
</feature>
<organism evidence="3 4">
    <name type="scientific">Methanobrevibacter curvatus</name>
    <dbReference type="NCBI Taxonomy" id="49547"/>
    <lineage>
        <taxon>Archaea</taxon>
        <taxon>Methanobacteriati</taxon>
        <taxon>Methanobacteriota</taxon>
        <taxon>Methanomada group</taxon>
        <taxon>Methanobacteria</taxon>
        <taxon>Methanobacteriales</taxon>
        <taxon>Methanobacteriaceae</taxon>
        <taxon>Methanobrevibacter</taxon>
    </lineage>
</organism>
<dbReference type="InterPro" id="IPR016754">
    <property type="entry name" value="MJ0548-like"/>
</dbReference>
<dbReference type="OrthoDB" id="106876at2157"/>
<dbReference type="InterPro" id="IPR057262">
    <property type="entry name" value="MJ0548_N"/>
</dbReference>
<dbReference type="Proteomes" id="UP000077245">
    <property type="component" value="Unassembled WGS sequence"/>
</dbReference>
<dbReference type="PATRIC" id="fig|49547.3.peg.1860"/>
<keyword evidence="4" id="KW-1185">Reference proteome</keyword>
<protein>
    <submittedName>
        <fullName evidence="3">Uncharacterized protein</fullName>
    </submittedName>
</protein>
<gene>
    <name evidence="3" type="ORF">MBCUR_17540</name>
</gene>
<feature type="domain" description="Connectase MJ0548-like N-terminal" evidence="1">
    <location>
        <begin position="1"/>
        <end position="197"/>
    </location>
</feature>
<evidence type="ECO:0000259" key="2">
    <source>
        <dbReference type="Pfam" id="PF25274"/>
    </source>
</evidence>